<dbReference type="InterPro" id="IPR043502">
    <property type="entry name" value="DNA/RNA_pol_sf"/>
</dbReference>
<dbReference type="InterPro" id="IPR000477">
    <property type="entry name" value="RT_dom"/>
</dbReference>
<dbReference type="Pfam" id="PF00078">
    <property type="entry name" value="RVT_1"/>
    <property type="match status" value="1"/>
</dbReference>
<dbReference type="AlphaFoldDB" id="A0A0F9TQ89"/>
<reference evidence="2" key="1">
    <citation type="journal article" date="2015" name="Nature">
        <title>Complex archaea that bridge the gap between prokaryotes and eukaryotes.</title>
        <authorList>
            <person name="Spang A."/>
            <person name="Saw J.H."/>
            <person name="Jorgensen S.L."/>
            <person name="Zaremba-Niedzwiedzka K."/>
            <person name="Martijn J."/>
            <person name="Lind A.E."/>
            <person name="van Eijk R."/>
            <person name="Schleper C."/>
            <person name="Guy L."/>
            <person name="Ettema T.J."/>
        </authorList>
    </citation>
    <scope>NUCLEOTIDE SEQUENCE</scope>
</reference>
<evidence type="ECO:0000313" key="2">
    <source>
        <dbReference type="EMBL" id="KKN81494.1"/>
    </source>
</evidence>
<dbReference type="SUPFAM" id="SSF56672">
    <property type="entry name" value="DNA/RNA polymerases"/>
    <property type="match status" value="1"/>
</dbReference>
<sequence length="113" mass="13561">NMTSQFFANVYLNELDQFIKNELKAKYYIRYVDDFVILHDNKNILKNHKEIIDIFLKEKLKLQLHTTKSKILFLKKGISFLGFRNFPYHRLLRKANILNIKRKIILGSLFSTI</sequence>
<dbReference type="PROSITE" id="PS50878">
    <property type="entry name" value="RT_POL"/>
    <property type="match status" value="1"/>
</dbReference>
<dbReference type="PANTHER" id="PTHR34047:SF8">
    <property type="entry name" value="PROTEIN YKFC"/>
    <property type="match status" value="1"/>
</dbReference>
<name>A0A0F9TQ89_9ZZZZ</name>
<dbReference type="PANTHER" id="PTHR34047">
    <property type="entry name" value="NUCLEAR INTRON MATURASE 1, MITOCHONDRIAL-RELATED"/>
    <property type="match status" value="1"/>
</dbReference>
<accession>A0A0F9TQ89</accession>
<proteinExistence type="predicted"/>
<evidence type="ECO:0000259" key="1">
    <source>
        <dbReference type="PROSITE" id="PS50878"/>
    </source>
</evidence>
<dbReference type="InterPro" id="IPR051083">
    <property type="entry name" value="GrpII_Intron_Splice-Mob/Def"/>
</dbReference>
<gene>
    <name evidence="2" type="ORF">LCGC14_0319570</name>
</gene>
<dbReference type="EMBL" id="LAZR01000214">
    <property type="protein sequence ID" value="KKN81494.1"/>
    <property type="molecule type" value="Genomic_DNA"/>
</dbReference>
<dbReference type="CDD" id="cd01646">
    <property type="entry name" value="RT_Bac_retron_I"/>
    <property type="match status" value="1"/>
</dbReference>
<organism evidence="2">
    <name type="scientific">marine sediment metagenome</name>
    <dbReference type="NCBI Taxonomy" id="412755"/>
    <lineage>
        <taxon>unclassified sequences</taxon>
        <taxon>metagenomes</taxon>
        <taxon>ecological metagenomes</taxon>
    </lineage>
</organism>
<protein>
    <recommendedName>
        <fullName evidence="1">Reverse transcriptase domain-containing protein</fullName>
    </recommendedName>
</protein>
<feature type="non-terminal residue" evidence="2">
    <location>
        <position position="1"/>
    </location>
</feature>
<comment type="caution">
    <text evidence="2">The sequence shown here is derived from an EMBL/GenBank/DDBJ whole genome shotgun (WGS) entry which is preliminary data.</text>
</comment>
<feature type="domain" description="Reverse transcriptase" evidence="1">
    <location>
        <begin position="1"/>
        <end position="85"/>
    </location>
</feature>